<proteinExistence type="predicted"/>
<sequence length="185" mass="20716">MFTFLSNKTSTRFYASLLILLLLNSVSYSINIGSYNISLTAIIIIVSSLVILSLQKQQVKAVVISISIGLGYTGALFWEAVSPVWLVLPRLLLVTLLAYLLVYVAVHQIWMRIGVWGLGSVLGEVIYSIYVGEMGYREPIGEMAYLDMYSLVIFMVLTTTSFLYVVNEVEGMITQRIKRKVGMKP</sequence>
<dbReference type="Proteomes" id="UP000466692">
    <property type="component" value="Unassembled WGS sequence"/>
</dbReference>
<gene>
    <name evidence="1" type="ORF">GLW08_17465</name>
</gene>
<accession>A0ACC7VLM5</accession>
<reference evidence="1" key="1">
    <citation type="submission" date="2019-11" db="EMBL/GenBank/DDBJ databases">
        <title>Genome sequences of 17 halophilic strains isolated from different environments.</title>
        <authorList>
            <person name="Furrow R.E."/>
        </authorList>
    </citation>
    <scope>NUCLEOTIDE SEQUENCE</scope>
    <source>
        <strain evidence="1">22510_22_Filter</strain>
    </source>
</reference>
<protein>
    <submittedName>
        <fullName evidence="1">Uncharacterized protein</fullName>
    </submittedName>
</protein>
<name>A0ACC7VLM5_9BACI</name>
<organism evidence="1 2">
    <name type="scientific">Pontibacillus yanchengensis</name>
    <dbReference type="NCBI Taxonomy" id="462910"/>
    <lineage>
        <taxon>Bacteria</taxon>
        <taxon>Bacillati</taxon>
        <taxon>Bacillota</taxon>
        <taxon>Bacilli</taxon>
        <taxon>Bacillales</taxon>
        <taxon>Bacillaceae</taxon>
        <taxon>Pontibacillus</taxon>
    </lineage>
</organism>
<keyword evidence="2" id="KW-1185">Reference proteome</keyword>
<dbReference type="EMBL" id="WMEU01000006">
    <property type="protein sequence ID" value="MYL55126.1"/>
    <property type="molecule type" value="Genomic_DNA"/>
</dbReference>
<evidence type="ECO:0000313" key="2">
    <source>
        <dbReference type="Proteomes" id="UP000466692"/>
    </source>
</evidence>
<evidence type="ECO:0000313" key="1">
    <source>
        <dbReference type="EMBL" id="MYL55126.1"/>
    </source>
</evidence>
<comment type="caution">
    <text evidence="1">The sequence shown here is derived from an EMBL/GenBank/DDBJ whole genome shotgun (WGS) entry which is preliminary data.</text>
</comment>